<dbReference type="Proteomes" id="UP001597425">
    <property type="component" value="Unassembled WGS sequence"/>
</dbReference>
<dbReference type="Pfam" id="PF07715">
    <property type="entry name" value="Plug"/>
    <property type="match status" value="1"/>
</dbReference>
<protein>
    <submittedName>
        <fullName evidence="18">TonB-dependent receptor</fullName>
    </submittedName>
</protein>
<evidence type="ECO:0000256" key="5">
    <source>
        <dbReference type="ARBA" id="ARBA00022692"/>
    </source>
</evidence>
<evidence type="ECO:0000259" key="17">
    <source>
        <dbReference type="Pfam" id="PF07715"/>
    </source>
</evidence>
<keyword evidence="9 14" id="KW-0798">TonB box</keyword>
<evidence type="ECO:0000256" key="14">
    <source>
        <dbReference type="RuleBase" id="RU003357"/>
    </source>
</evidence>
<comment type="subcellular location">
    <subcellularLocation>
        <location evidence="1 12">Cell outer membrane</location>
        <topology evidence="1 12">Multi-pass membrane protein</topology>
    </subcellularLocation>
</comment>
<feature type="domain" description="TonB-dependent receptor-like beta-barrel" evidence="16">
    <location>
        <begin position="269"/>
        <end position="700"/>
    </location>
</feature>
<keyword evidence="11 12" id="KW-0998">Cell outer membrane</keyword>
<accession>A0ABW5ED17</accession>
<keyword evidence="2 12" id="KW-0813">Transport</keyword>
<dbReference type="InterPro" id="IPR036942">
    <property type="entry name" value="Beta-barrel_TonB_sf"/>
</dbReference>
<reference evidence="19" key="1">
    <citation type="journal article" date="2019" name="Int. J. Syst. Evol. Microbiol.">
        <title>The Global Catalogue of Microorganisms (GCM) 10K type strain sequencing project: providing services to taxonomists for standard genome sequencing and annotation.</title>
        <authorList>
            <consortium name="The Broad Institute Genomics Platform"/>
            <consortium name="The Broad Institute Genome Sequencing Center for Infectious Disease"/>
            <person name="Wu L."/>
            <person name="Ma J."/>
        </authorList>
    </citation>
    <scope>NUCLEOTIDE SEQUENCE [LARGE SCALE GENOMIC DNA]</scope>
    <source>
        <strain evidence="19">KCTC 12848</strain>
    </source>
</reference>
<evidence type="ECO:0000313" key="18">
    <source>
        <dbReference type="EMBL" id="MFD2311137.1"/>
    </source>
</evidence>
<evidence type="ECO:0000259" key="16">
    <source>
        <dbReference type="Pfam" id="PF00593"/>
    </source>
</evidence>
<feature type="chain" id="PRO_5047227181" evidence="15">
    <location>
        <begin position="30"/>
        <end position="740"/>
    </location>
</feature>
<organism evidence="18 19">
    <name type="scientific">Microbulbifer halophilus</name>
    <dbReference type="NCBI Taxonomy" id="453963"/>
    <lineage>
        <taxon>Bacteria</taxon>
        <taxon>Pseudomonadati</taxon>
        <taxon>Pseudomonadota</taxon>
        <taxon>Gammaproteobacteria</taxon>
        <taxon>Cellvibrionales</taxon>
        <taxon>Microbulbiferaceae</taxon>
        <taxon>Microbulbifer</taxon>
    </lineage>
</organism>
<evidence type="ECO:0000256" key="15">
    <source>
        <dbReference type="SAM" id="SignalP"/>
    </source>
</evidence>
<dbReference type="SUPFAM" id="SSF56935">
    <property type="entry name" value="Porins"/>
    <property type="match status" value="1"/>
</dbReference>
<name>A0ABW5ED17_9GAMM</name>
<dbReference type="Pfam" id="PF00593">
    <property type="entry name" value="TonB_dep_Rec_b-barrel"/>
    <property type="match status" value="1"/>
</dbReference>
<evidence type="ECO:0000256" key="11">
    <source>
        <dbReference type="ARBA" id="ARBA00023237"/>
    </source>
</evidence>
<dbReference type="Gene3D" id="2.40.170.20">
    <property type="entry name" value="TonB-dependent receptor, beta-barrel domain"/>
    <property type="match status" value="1"/>
</dbReference>
<keyword evidence="18" id="KW-0675">Receptor</keyword>
<dbReference type="PROSITE" id="PS51257">
    <property type="entry name" value="PROKAR_LIPOPROTEIN"/>
    <property type="match status" value="1"/>
</dbReference>
<dbReference type="InterPro" id="IPR012910">
    <property type="entry name" value="Plug_dom"/>
</dbReference>
<dbReference type="PROSITE" id="PS52016">
    <property type="entry name" value="TONB_DEPENDENT_REC_3"/>
    <property type="match status" value="1"/>
</dbReference>
<feature type="short sequence motif" description="TonB C-terminal box" evidence="13">
    <location>
        <begin position="723"/>
        <end position="740"/>
    </location>
</feature>
<evidence type="ECO:0000256" key="13">
    <source>
        <dbReference type="PROSITE-ProRule" id="PRU10144"/>
    </source>
</evidence>
<dbReference type="InterPro" id="IPR039426">
    <property type="entry name" value="TonB-dep_rcpt-like"/>
</dbReference>
<gene>
    <name evidence="18" type="ORF">ACFSKX_11985</name>
</gene>
<keyword evidence="3 12" id="KW-1134">Transmembrane beta strand</keyword>
<evidence type="ECO:0000256" key="12">
    <source>
        <dbReference type="PROSITE-ProRule" id="PRU01360"/>
    </source>
</evidence>
<keyword evidence="6 15" id="KW-0732">Signal</keyword>
<evidence type="ECO:0000256" key="3">
    <source>
        <dbReference type="ARBA" id="ARBA00022452"/>
    </source>
</evidence>
<evidence type="ECO:0000256" key="7">
    <source>
        <dbReference type="ARBA" id="ARBA00023004"/>
    </source>
</evidence>
<evidence type="ECO:0000256" key="9">
    <source>
        <dbReference type="ARBA" id="ARBA00023077"/>
    </source>
</evidence>
<feature type="signal peptide" evidence="15">
    <location>
        <begin position="1"/>
        <end position="29"/>
    </location>
</feature>
<evidence type="ECO:0000313" key="19">
    <source>
        <dbReference type="Proteomes" id="UP001597425"/>
    </source>
</evidence>
<keyword evidence="19" id="KW-1185">Reference proteome</keyword>
<keyword evidence="5 12" id="KW-0812">Transmembrane</keyword>
<proteinExistence type="inferred from homology"/>
<evidence type="ECO:0000256" key="8">
    <source>
        <dbReference type="ARBA" id="ARBA00023065"/>
    </source>
</evidence>
<evidence type="ECO:0000256" key="1">
    <source>
        <dbReference type="ARBA" id="ARBA00004571"/>
    </source>
</evidence>
<keyword evidence="8" id="KW-0406">Ion transport</keyword>
<sequence length="740" mass="80636">MTRTIKSAIKFHPLAAGVMLACGASFTYADPTLEEITVTAQKREQSLQEVPVAVTAIGEDTLLQNGVSDLTDIQKLSPNTTLQASRGTNSTLTAFIRGIGQQDPLWGFEPGVGIYVDDVYLARPQGAVLDILDVERVEVLRGPQGTLYGKNTIGGAVKYVTKKMSGDSRVSVSGALGSYNQRDLKVAATTEIADGVYFGGAIASFQRDGYGENVITGDEQYNKNVLSGRVALEFNPSNDLWIRLAADKTRDDSVPKHGYREETGPNGEPVLDSVYDTESGMLYDNSVETSGESLTAEWQLSDSVMVKSITAQREGKSETSIDFDSRIAPDFDVPAYYDDEQFSQEFQLNWEGATSNLVSGLYYYTGTAAGAFNAVLGFYEDNPILGFPLTQLVAGSVDTDSLSAYAHYNWSFAPDWNLSLGGRYTRDEKTADVLKENYMGLYSPEFQDEYYPDADDSIPIGTLTDYSNSDTWSEFTPHIGLDYQFNEDIMVYAAYSTGFKSGGFDMRGDATALPSTKDGFDPETVTTYELGTKSDLFDNRLRLNAALYYADYTDMQVTVQSASPAGGFVSAVLNAGKAKIQGVELEASLAVTDNLLANMTVGYADTEFVEFISGGEDISDQRDMQNTPDTTAMFQLNYSLPMESGAEVVLNPSVSYRADTQIFETPNPILDQEAYTLVDMSATYYSADGAWNLSLVGKNLADKEYRVAGYAYTAAFGRPGLDTGFYGPPRTVALTGSYNF</sequence>
<dbReference type="PROSITE" id="PS01156">
    <property type="entry name" value="TONB_DEPENDENT_REC_2"/>
    <property type="match status" value="1"/>
</dbReference>
<evidence type="ECO:0000256" key="10">
    <source>
        <dbReference type="ARBA" id="ARBA00023136"/>
    </source>
</evidence>
<dbReference type="EMBL" id="JBHUJD010000014">
    <property type="protein sequence ID" value="MFD2311137.1"/>
    <property type="molecule type" value="Genomic_DNA"/>
</dbReference>
<dbReference type="PANTHER" id="PTHR32552:SF81">
    <property type="entry name" value="TONB-DEPENDENT OUTER MEMBRANE RECEPTOR"/>
    <property type="match status" value="1"/>
</dbReference>
<dbReference type="InterPro" id="IPR010917">
    <property type="entry name" value="TonB_rcpt_CS"/>
</dbReference>
<dbReference type="InterPro" id="IPR000531">
    <property type="entry name" value="Beta-barrel_TonB"/>
</dbReference>
<keyword evidence="10 12" id="KW-0472">Membrane</keyword>
<dbReference type="RefSeq" id="WP_265721206.1">
    <property type="nucleotide sequence ID" value="NZ_JAPIVK010000009.1"/>
</dbReference>
<comment type="similarity">
    <text evidence="12 14">Belongs to the TonB-dependent receptor family.</text>
</comment>
<keyword evidence="7" id="KW-0408">Iron</keyword>
<dbReference type="CDD" id="cd01347">
    <property type="entry name" value="ligand_gated_channel"/>
    <property type="match status" value="1"/>
</dbReference>
<dbReference type="PANTHER" id="PTHR32552">
    <property type="entry name" value="FERRICHROME IRON RECEPTOR-RELATED"/>
    <property type="match status" value="1"/>
</dbReference>
<evidence type="ECO:0000256" key="2">
    <source>
        <dbReference type="ARBA" id="ARBA00022448"/>
    </source>
</evidence>
<evidence type="ECO:0000256" key="4">
    <source>
        <dbReference type="ARBA" id="ARBA00022496"/>
    </source>
</evidence>
<comment type="caution">
    <text evidence="18">The sequence shown here is derived from an EMBL/GenBank/DDBJ whole genome shotgun (WGS) entry which is preliminary data.</text>
</comment>
<keyword evidence="4" id="KW-0410">Iron transport</keyword>
<evidence type="ECO:0000256" key="6">
    <source>
        <dbReference type="ARBA" id="ARBA00022729"/>
    </source>
</evidence>
<feature type="domain" description="TonB-dependent receptor plug" evidence="17">
    <location>
        <begin position="47"/>
        <end position="156"/>
    </location>
</feature>